<dbReference type="RefSeq" id="WP_048859754.1">
    <property type="nucleotide sequence ID" value="NZ_BANB01000039.1"/>
</dbReference>
<dbReference type="GO" id="GO:0042910">
    <property type="term" value="F:xenobiotic transmembrane transporter activity"/>
    <property type="evidence" value="ECO:0007669"/>
    <property type="project" value="TreeGrafter"/>
</dbReference>
<protein>
    <submittedName>
        <fullName evidence="2">RND superfamily multidrug efflux pump acriflavin resistance protein</fullName>
    </submittedName>
</protein>
<feature type="transmembrane region" description="Helical" evidence="1">
    <location>
        <begin position="333"/>
        <end position="353"/>
    </location>
</feature>
<evidence type="ECO:0000313" key="2">
    <source>
        <dbReference type="EMBL" id="GAN75985.1"/>
    </source>
</evidence>
<dbReference type="Gene3D" id="3.30.70.1320">
    <property type="entry name" value="Multidrug efflux transporter AcrB pore domain like"/>
    <property type="match status" value="1"/>
</dbReference>
<feature type="transmembrane region" description="Helical" evidence="1">
    <location>
        <begin position="430"/>
        <end position="450"/>
    </location>
</feature>
<feature type="transmembrane region" description="Helical" evidence="1">
    <location>
        <begin position="920"/>
        <end position="942"/>
    </location>
</feature>
<dbReference type="Pfam" id="PF00873">
    <property type="entry name" value="ACR_tran"/>
    <property type="match status" value="1"/>
</dbReference>
<keyword evidence="3" id="KW-1185">Reference proteome</keyword>
<feature type="transmembrane region" description="Helical" evidence="1">
    <location>
        <begin position="893"/>
        <end position="913"/>
    </location>
</feature>
<feature type="transmembrane region" description="Helical" evidence="1">
    <location>
        <begin position="12"/>
        <end position="30"/>
    </location>
</feature>
<feature type="transmembrane region" description="Helical" evidence="1">
    <location>
        <begin position="36"/>
        <end position="55"/>
    </location>
</feature>
<name>A0A0D6P2J4_9PROT</name>
<dbReference type="Gene3D" id="3.30.70.1440">
    <property type="entry name" value="Multidrug efflux transporter AcrB pore domain"/>
    <property type="match status" value="1"/>
</dbReference>
<dbReference type="SUPFAM" id="SSF82714">
    <property type="entry name" value="Multidrug efflux transporter AcrB TolC docking domain, DN and DC subdomains"/>
    <property type="match status" value="2"/>
</dbReference>
<dbReference type="SUPFAM" id="SSF82693">
    <property type="entry name" value="Multidrug efflux transporter AcrB pore domain, PN1, PN2, PC1 and PC2 subdomains"/>
    <property type="match status" value="2"/>
</dbReference>
<gene>
    <name evidence="2" type="ORF">Asru_0039_01</name>
</gene>
<dbReference type="InterPro" id="IPR027463">
    <property type="entry name" value="AcrB_DN_DC_subdom"/>
</dbReference>
<dbReference type="Gene3D" id="3.30.2090.10">
    <property type="entry name" value="Multidrug efflux transporter AcrB TolC docking domain, DN and DC subdomains"/>
    <property type="match status" value="2"/>
</dbReference>
<feature type="transmembrane region" description="Helical" evidence="1">
    <location>
        <begin position="948"/>
        <end position="970"/>
    </location>
</feature>
<dbReference type="SUPFAM" id="SSF82866">
    <property type="entry name" value="Multidrug efflux transporter AcrB transmembrane domain"/>
    <property type="match status" value="2"/>
</dbReference>
<dbReference type="AlphaFoldDB" id="A0A0D6P2J4"/>
<dbReference type="Proteomes" id="UP000032680">
    <property type="component" value="Unassembled WGS sequence"/>
</dbReference>
<feature type="transmembrane region" description="Helical" evidence="1">
    <location>
        <begin position="1027"/>
        <end position="1049"/>
    </location>
</feature>
<sequence length="1067" mass="114704">MWIVRVALDKAYTIFVMVICIVLFGVMAVIEIPRDIFPNINIPIVAVVFTYSGMLPADMSGRIVYYFERTLTTQVNNVKTIESQSLDGYGIIKIYFQSGVDISTALAQTTAVAQTVLKLLPPGITPPFVLSYSADTVPVIQLALSGHVPQVKLFDLAQNFIRPQLASVAGASIPSPYGGLNRSIMADLNLTAMQANNVSASEVVTALEHQNLVIPAGTEKIGPYEDYVALNASPTEIDKINDLPVKRVNGTVIYMRDVAFVHNGAPPQTNLVRDNGDRAVLLPVYKIGTASTLSITSGVKSRIPRLKEGMPKGLNISVVGDQSGFVKAAIDGVVSEGTIAASLTALLMLLFLGSWRPTVIVAVSIPLAILVSICVLWGMGDSLNTMTAGGLALAVGILVDDTTVMIENISVHLEEGKNLRDAILAAGKEIALPALVSTLSICIVFVPMFILSGVSYYLFTPLALAVILALLASYVLSRTLVPTAAMYLLTEKEEKDGDAGPPRRRSLYRRLVTPLTRFQQWFERGFKRLGEAHSRLLEGALGRPWIFVGAFLAFSLASIAVLEPWLGRDFFPHVYGDSIALHIRAHSGTRIEDTARLCDEIEQKIRQIIQPKNIKTITDNIDLPYSGLNMAYSNTGTIGPQDADIIVTMGPSHGSTLGYIRTLRHVLPRDFPGTTFAFLPADITSQILNFGTPSSIDLQISGSDEAADHAYAVKLLHRLKHVAGVVDARLQQRFDYPEINVAVDRTLAQQVGLTQSNVADSLLSVLSGSFQVKPNFWLDVKSGVSYPLIAQTPQYRVDSLSDLTNIPITGQGGADKQILGALATFERGPADAIVSHYNVQPVVDIYATYSGRDLGSINDDIQDILKQTAKQKPQGSSVAVRGQVETMETAYSLLFPGIGAAILLVYLLIVINFQSWLDPFVIVTALPAALAGIVWALFITFTPISVPALTGTIMCMGIATANSVLVISFAREELAAGRDAVTAALKAGQGRLRPVIMTATAMIIGMGPMSLGLGAGGAQNAPLGRAVIGGLLFATVSTLFFVPVVFSLVHRRDQHEKTDQDPDGHPA</sequence>
<dbReference type="GO" id="GO:0005886">
    <property type="term" value="C:plasma membrane"/>
    <property type="evidence" value="ECO:0007669"/>
    <property type="project" value="TreeGrafter"/>
</dbReference>
<comment type="caution">
    <text evidence="2">The sequence shown here is derived from an EMBL/GenBank/DDBJ whole genome shotgun (WGS) entry which is preliminary data.</text>
</comment>
<feature type="transmembrane region" description="Helical" evidence="1">
    <location>
        <begin position="456"/>
        <end position="476"/>
    </location>
</feature>
<feature type="transmembrane region" description="Helical" evidence="1">
    <location>
        <begin position="359"/>
        <end position="379"/>
    </location>
</feature>
<dbReference type="Gene3D" id="3.30.70.1430">
    <property type="entry name" value="Multidrug efflux transporter AcrB pore domain"/>
    <property type="match status" value="2"/>
</dbReference>
<proteinExistence type="predicted"/>
<dbReference type="InterPro" id="IPR001036">
    <property type="entry name" value="Acrflvin-R"/>
</dbReference>
<evidence type="ECO:0000256" key="1">
    <source>
        <dbReference type="SAM" id="Phobius"/>
    </source>
</evidence>
<organism evidence="2 3">
    <name type="scientific">Acidisphaera rubrifaciens HS-AP3</name>
    <dbReference type="NCBI Taxonomy" id="1231350"/>
    <lineage>
        <taxon>Bacteria</taxon>
        <taxon>Pseudomonadati</taxon>
        <taxon>Pseudomonadota</taxon>
        <taxon>Alphaproteobacteria</taxon>
        <taxon>Acetobacterales</taxon>
        <taxon>Acetobacteraceae</taxon>
        <taxon>Acidisphaera</taxon>
    </lineage>
</organism>
<dbReference type="PANTHER" id="PTHR32063:SF8">
    <property type="entry name" value="CATION EFFLUX PROTEIN"/>
    <property type="match status" value="1"/>
</dbReference>
<reference evidence="2 3" key="1">
    <citation type="submission" date="2012-11" db="EMBL/GenBank/DDBJ databases">
        <title>Whole genome sequence of Acidisphaera rubrifaciens HS-AP3.</title>
        <authorList>
            <person name="Azuma Y."/>
            <person name="Higashiura N."/>
            <person name="Hirakawa H."/>
            <person name="Matsushita K."/>
        </authorList>
    </citation>
    <scope>NUCLEOTIDE SEQUENCE [LARGE SCALE GENOMIC DNA]</scope>
    <source>
        <strain evidence="2 3">HS-AP3</strain>
    </source>
</reference>
<dbReference type="OrthoDB" id="9759330at2"/>
<accession>A0A0D6P2J4</accession>
<dbReference type="EMBL" id="BANB01000039">
    <property type="protein sequence ID" value="GAN75985.1"/>
    <property type="molecule type" value="Genomic_DNA"/>
</dbReference>
<keyword evidence="1" id="KW-1133">Transmembrane helix</keyword>
<dbReference type="PANTHER" id="PTHR32063">
    <property type="match status" value="1"/>
</dbReference>
<dbReference type="PRINTS" id="PR00702">
    <property type="entry name" value="ACRIFLAVINRP"/>
</dbReference>
<feature type="transmembrane region" description="Helical" evidence="1">
    <location>
        <begin position="545"/>
        <end position="566"/>
    </location>
</feature>
<dbReference type="Gene3D" id="1.20.1640.10">
    <property type="entry name" value="Multidrug efflux transporter AcrB transmembrane domain"/>
    <property type="match status" value="2"/>
</dbReference>
<keyword evidence="1" id="KW-0812">Transmembrane</keyword>
<evidence type="ECO:0000313" key="3">
    <source>
        <dbReference type="Proteomes" id="UP000032680"/>
    </source>
</evidence>
<feature type="transmembrane region" description="Helical" evidence="1">
    <location>
        <begin position="995"/>
        <end position="1015"/>
    </location>
</feature>
<keyword evidence="1" id="KW-0472">Membrane</keyword>